<evidence type="ECO:0000256" key="2">
    <source>
        <dbReference type="ARBA" id="ARBA00010596"/>
    </source>
</evidence>
<comment type="subcellular location">
    <subcellularLocation>
        <location evidence="6">Golgi apparatus membrane</location>
        <topology evidence="6">Multi-pass membrane protein</topology>
    </subcellularLocation>
    <subcellularLocation>
        <location evidence="1">Membrane</location>
        <topology evidence="1">Multi-pass membrane protein</topology>
    </subcellularLocation>
</comment>
<dbReference type="AlphaFoldDB" id="A0A8J4YHL5"/>
<dbReference type="Pfam" id="PF04893">
    <property type="entry name" value="Yip1"/>
    <property type="match status" value="1"/>
</dbReference>
<evidence type="ECO:0000313" key="8">
    <source>
        <dbReference type="EMBL" id="KAG0726718.1"/>
    </source>
</evidence>
<dbReference type="GO" id="GO:0000139">
    <property type="term" value="C:Golgi membrane"/>
    <property type="evidence" value="ECO:0007669"/>
    <property type="project" value="UniProtKB-SubCell"/>
</dbReference>
<dbReference type="InterPro" id="IPR045231">
    <property type="entry name" value="Yip1/4-like"/>
</dbReference>
<keyword evidence="5 6" id="KW-0472">Membrane</keyword>
<keyword evidence="9" id="KW-1185">Reference proteome</keyword>
<accession>A0A8J4YHL5</accession>
<protein>
    <recommendedName>
        <fullName evidence="6">Protein YIPF</fullName>
    </recommendedName>
</protein>
<feature type="domain" description="Yip1" evidence="7">
    <location>
        <begin position="245"/>
        <end position="318"/>
    </location>
</feature>
<proteinExistence type="inferred from homology"/>
<keyword evidence="3 6" id="KW-0812">Transmembrane</keyword>
<evidence type="ECO:0000256" key="1">
    <source>
        <dbReference type="ARBA" id="ARBA00004141"/>
    </source>
</evidence>
<evidence type="ECO:0000259" key="7">
    <source>
        <dbReference type="Pfam" id="PF04893"/>
    </source>
</evidence>
<comment type="similarity">
    <text evidence="2 6">Belongs to the YIP1 family.</text>
</comment>
<organism evidence="8 9">
    <name type="scientific">Chionoecetes opilio</name>
    <name type="common">Atlantic snow crab</name>
    <name type="synonym">Cancer opilio</name>
    <dbReference type="NCBI Taxonomy" id="41210"/>
    <lineage>
        <taxon>Eukaryota</taxon>
        <taxon>Metazoa</taxon>
        <taxon>Ecdysozoa</taxon>
        <taxon>Arthropoda</taxon>
        <taxon>Crustacea</taxon>
        <taxon>Multicrustacea</taxon>
        <taxon>Malacostraca</taxon>
        <taxon>Eumalacostraca</taxon>
        <taxon>Eucarida</taxon>
        <taxon>Decapoda</taxon>
        <taxon>Pleocyemata</taxon>
        <taxon>Brachyura</taxon>
        <taxon>Eubrachyura</taxon>
        <taxon>Majoidea</taxon>
        <taxon>Majidae</taxon>
        <taxon>Chionoecetes</taxon>
    </lineage>
</organism>
<dbReference type="GO" id="GO:0006888">
    <property type="term" value="P:endoplasmic reticulum to Golgi vesicle-mediated transport"/>
    <property type="evidence" value="ECO:0007669"/>
    <property type="project" value="InterPro"/>
</dbReference>
<dbReference type="OrthoDB" id="411251at2759"/>
<comment type="caution">
    <text evidence="8">The sequence shown here is derived from an EMBL/GenBank/DDBJ whole genome shotgun (WGS) entry which is preliminary data.</text>
</comment>
<name>A0A8J4YHL5_CHIOP</name>
<evidence type="ECO:0000256" key="4">
    <source>
        <dbReference type="ARBA" id="ARBA00022989"/>
    </source>
</evidence>
<feature type="transmembrane region" description="Helical" evidence="6">
    <location>
        <begin position="301"/>
        <end position="319"/>
    </location>
</feature>
<dbReference type="EMBL" id="JACEEZ010004052">
    <property type="protein sequence ID" value="KAG0726718.1"/>
    <property type="molecule type" value="Genomic_DNA"/>
</dbReference>
<evidence type="ECO:0000256" key="3">
    <source>
        <dbReference type="ARBA" id="ARBA00022692"/>
    </source>
</evidence>
<gene>
    <name evidence="8" type="primary">yipf6</name>
    <name evidence="8" type="ORF">GWK47_035982</name>
</gene>
<evidence type="ECO:0000256" key="6">
    <source>
        <dbReference type="RuleBase" id="RU361264"/>
    </source>
</evidence>
<dbReference type="Proteomes" id="UP000770661">
    <property type="component" value="Unassembled WGS sequence"/>
</dbReference>
<sequence>MRKTEEKEMFYAKRLQCYYWHCERWLRVVCWSPWLQYQKHQQFSASELCKVQKKLKDLTCAHEYAVAVSNRFDVLGALGDPVELWDTFKRETLQAAKECIGEHPRSRRGFVSTEMLEKIEESRAARLAGNWDQHRALSRRTRTLLRRDKERSLLQMPDFVDPGGYGEVSGEMAMPGAVGKTDAEEYNTLDEPVKETIMRDLRAVGTKFYHVLYPREKKALMTDCTMVQGTQETNKQDGGPEFAQVFVIVWVGAAMVTMNTKLLGGTISFFQSVCVLGYCLLPSCLSLILCRLILIATQNKILFILRFFVTCIGFVWATFDANQEPKGQHIPVNKALKLLSCSPVQRQAVFKVPLVMGAACHSCWFSSIVTNKLLQLGFHLQEQLKVTGDKVK</sequence>
<dbReference type="PANTHER" id="PTHR21236:SF1">
    <property type="entry name" value="PROTEIN YIPF6"/>
    <property type="match status" value="1"/>
</dbReference>
<dbReference type="GO" id="GO:0005802">
    <property type="term" value="C:trans-Golgi network"/>
    <property type="evidence" value="ECO:0007669"/>
    <property type="project" value="TreeGrafter"/>
</dbReference>
<evidence type="ECO:0000313" key="9">
    <source>
        <dbReference type="Proteomes" id="UP000770661"/>
    </source>
</evidence>
<comment type="caution">
    <text evidence="6">Lacks conserved residue(s) required for the propagation of feature annotation.</text>
</comment>
<evidence type="ECO:0000256" key="5">
    <source>
        <dbReference type="ARBA" id="ARBA00023136"/>
    </source>
</evidence>
<dbReference type="PANTHER" id="PTHR21236">
    <property type="entry name" value="GOLGI MEMBRANE PROTEIN YIP1"/>
    <property type="match status" value="1"/>
</dbReference>
<keyword evidence="4 6" id="KW-1133">Transmembrane helix</keyword>
<feature type="transmembrane region" description="Helical" evidence="6">
    <location>
        <begin position="269"/>
        <end position="294"/>
    </location>
</feature>
<dbReference type="InterPro" id="IPR006977">
    <property type="entry name" value="Yip1_dom"/>
</dbReference>
<reference evidence="8" key="1">
    <citation type="submission" date="2020-07" db="EMBL/GenBank/DDBJ databases">
        <title>The High-quality genome of the commercially important snow crab, Chionoecetes opilio.</title>
        <authorList>
            <person name="Jeong J.-H."/>
            <person name="Ryu S."/>
        </authorList>
    </citation>
    <scope>NUCLEOTIDE SEQUENCE</scope>
    <source>
        <strain evidence="8">MADBK_172401_WGS</strain>
        <tissue evidence="8">Digestive gland</tissue>
    </source>
</reference>